<gene>
    <name evidence="2" type="ORF">BT63DRAFT_283594</name>
</gene>
<name>A0A6A6UC74_9PEZI</name>
<accession>A0A6A6UC74</accession>
<evidence type="ECO:0000256" key="1">
    <source>
        <dbReference type="SAM" id="MobiDB-lite"/>
    </source>
</evidence>
<proteinExistence type="predicted"/>
<sequence>MARLSPSQGLEGKQAFASPKVKKVMARGWTRTPSVFPVLKPIVLTSPSNHRSNSTHNPRNLPRVPIRLQTPLTIADPIP</sequence>
<feature type="region of interest" description="Disordered" evidence="1">
    <location>
        <begin position="45"/>
        <end position="68"/>
    </location>
</feature>
<organism evidence="2 3">
    <name type="scientific">Microthyrium microscopicum</name>
    <dbReference type="NCBI Taxonomy" id="703497"/>
    <lineage>
        <taxon>Eukaryota</taxon>
        <taxon>Fungi</taxon>
        <taxon>Dikarya</taxon>
        <taxon>Ascomycota</taxon>
        <taxon>Pezizomycotina</taxon>
        <taxon>Dothideomycetes</taxon>
        <taxon>Dothideomycetes incertae sedis</taxon>
        <taxon>Microthyriales</taxon>
        <taxon>Microthyriaceae</taxon>
        <taxon>Microthyrium</taxon>
    </lineage>
</organism>
<feature type="compositionally biased region" description="Polar residues" evidence="1">
    <location>
        <begin position="45"/>
        <end position="58"/>
    </location>
</feature>
<dbReference type="AlphaFoldDB" id="A0A6A6UC74"/>
<dbReference type="Proteomes" id="UP000799302">
    <property type="component" value="Unassembled WGS sequence"/>
</dbReference>
<reference evidence="2" key="1">
    <citation type="journal article" date="2020" name="Stud. Mycol.">
        <title>101 Dothideomycetes genomes: a test case for predicting lifestyles and emergence of pathogens.</title>
        <authorList>
            <person name="Haridas S."/>
            <person name="Albert R."/>
            <person name="Binder M."/>
            <person name="Bloem J."/>
            <person name="Labutti K."/>
            <person name="Salamov A."/>
            <person name="Andreopoulos B."/>
            <person name="Baker S."/>
            <person name="Barry K."/>
            <person name="Bills G."/>
            <person name="Bluhm B."/>
            <person name="Cannon C."/>
            <person name="Castanera R."/>
            <person name="Culley D."/>
            <person name="Daum C."/>
            <person name="Ezra D."/>
            <person name="Gonzalez J."/>
            <person name="Henrissat B."/>
            <person name="Kuo A."/>
            <person name="Liang C."/>
            <person name="Lipzen A."/>
            <person name="Lutzoni F."/>
            <person name="Magnuson J."/>
            <person name="Mondo S."/>
            <person name="Nolan M."/>
            <person name="Ohm R."/>
            <person name="Pangilinan J."/>
            <person name="Park H.-J."/>
            <person name="Ramirez L."/>
            <person name="Alfaro M."/>
            <person name="Sun H."/>
            <person name="Tritt A."/>
            <person name="Yoshinaga Y."/>
            <person name="Zwiers L.-H."/>
            <person name="Turgeon B."/>
            <person name="Goodwin S."/>
            <person name="Spatafora J."/>
            <person name="Crous P."/>
            <person name="Grigoriev I."/>
        </authorList>
    </citation>
    <scope>NUCLEOTIDE SEQUENCE</scope>
    <source>
        <strain evidence="2">CBS 115976</strain>
    </source>
</reference>
<protein>
    <submittedName>
        <fullName evidence="2">Uncharacterized protein</fullName>
    </submittedName>
</protein>
<keyword evidence="3" id="KW-1185">Reference proteome</keyword>
<evidence type="ECO:0000313" key="3">
    <source>
        <dbReference type="Proteomes" id="UP000799302"/>
    </source>
</evidence>
<evidence type="ECO:0000313" key="2">
    <source>
        <dbReference type="EMBL" id="KAF2668708.1"/>
    </source>
</evidence>
<dbReference type="EMBL" id="MU004236">
    <property type="protein sequence ID" value="KAF2668708.1"/>
    <property type="molecule type" value="Genomic_DNA"/>
</dbReference>